<evidence type="ECO:0000313" key="1">
    <source>
        <dbReference type="EMBL" id="DAD68877.1"/>
    </source>
</evidence>
<organism evidence="1">
    <name type="scientific">Siphoviridae sp. ctbrg2</name>
    <dbReference type="NCBI Taxonomy" id="2823589"/>
    <lineage>
        <taxon>Viruses</taxon>
        <taxon>Duplodnaviria</taxon>
        <taxon>Heunggongvirae</taxon>
        <taxon>Uroviricota</taxon>
        <taxon>Caudoviricetes</taxon>
    </lineage>
</organism>
<reference evidence="1" key="1">
    <citation type="journal article" date="2021" name="Proc. Natl. Acad. Sci. U.S.A.">
        <title>A Catalog of Tens of Thousands of Viruses from Human Metagenomes Reveals Hidden Associations with Chronic Diseases.</title>
        <authorList>
            <person name="Tisza M.J."/>
            <person name="Buck C.B."/>
        </authorList>
    </citation>
    <scope>NUCLEOTIDE SEQUENCE</scope>
    <source>
        <strain evidence="1">Ctbrg2</strain>
    </source>
</reference>
<sequence length="29" mass="3326">MESSNILTSSLLPNEVAYVNTYVFMILYI</sequence>
<proteinExistence type="predicted"/>
<dbReference type="EMBL" id="BK014711">
    <property type="protein sequence ID" value="DAD68877.1"/>
    <property type="molecule type" value="Genomic_DNA"/>
</dbReference>
<protein>
    <submittedName>
        <fullName evidence="1">Uncharacterized protein</fullName>
    </submittedName>
</protein>
<accession>A0A8S5LFN9</accession>
<name>A0A8S5LFN9_9CAUD</name>